<dbReference type="Gene3D" id="3.40.630.30">
    <property type="match status" value="1"/>
</dbReference>
<reference evidence="3" key="1">
    <citation type="journal article" date="2019" name="Int. J. Syst. Evol. Microbiol.">
        <title>The Global Catalogue of Microorganisms (GCM) 10K type strain sequencing project: providing services to taxonomists for standard genome sequencing and annotation.</title>
        <authorList>
            <consortium name="The Broad Institute Genomics Platform"/>
            <consortium name="The Broad Institute Genome Sequencing Center for Infectious Disease"/>
            <person name="Wu L."/>
            <person name="Ma J."/>
        </authorList>
    </citation>
    <scope>NUCLEOTIDE SEQUENCE [LARGE SCALE GENOMIC DNA]</scope>
    <source>
        <strain evidence="3">JCM 17688</strain>
    </source>
</reference>
<proteinExistence type="predicted"/>
<protein>
    <recommendedName>
        <fullName evidence="1">N-acetyltransferase domain-containing protein</fullName>
    </recommendedName>
</protein>
<comment type="caution">
    <text evidence="2">The sequence shown here is derived from an EMBL/GenBank/DDBJ whole genome shotgun (WGS) entry which is preliminary data.</text>
</comment>
<feature type="domain" description="N-acetyltransferase" evidence="1">
    <location>
        <begin position="62"/>
        <end position="149"/>
    </location>
</feature>
<evidence type="ECO:0000313" key="2">
    <source>
        <dbReference type="EMBL" id="GAA4397092.1"/>
    </source>
</evidence>
<accession>A0ABP8JWG6</accession>
<dbReference type="Proteomes" id="UP001500635">
    <property type="component" value="Unassembled WGS sequence"/>
</dbReference>
<dbReference type="PANTHER" id="PTHR31435">
    <property type="entry name" value="PROTEIN NATD1"/>
    <property type="match status" value="1"/>
</dbReference>
<dbReference type="InterPro" id="IPR016181">
    <property type="entry name" value="Acyl_CoA_acyltransferase"/>
</dbReference>
<evidence type="ECO:0000259" key="1">
    <source>
        <dbReference type="PROSITE" id="PS51729"/>
    </source>
</evidence>
<keyword evidence="3" id="KW-1185">Reference proteome</keyword>
<dbReference type="Pfam" id="PF14542">
    <property type="entry name" value="Acetyltransf_CG"/>
    <property type="match status" value="1"/>
</dbReference>
<gene>
    <name evidence="2" type="ORF">GCM10023147_32120</name>
</gene>
<evidence type="ECO:0000313" key="3">
    <source>
        <dbReference type="Proteomes" id="UP001500635"/>
    </source>
</evidence>
<dbReference type="InterPro" id="IPR031165">
    <property type="entry name" value="GNAT_YJDJ"/>
</dbReference>
<name>A0ABP8JWG6_9ACTN</name>
<sequence length="153" mass="16779">MATGRSLAVTVMDVTPGGSMVESMVARLAEEVDMARNETAGERGSVDVPPPTMELAEPLRLFDNPVRDRYEMWSGDELIGVEGYEVTEHGDVILLHTVVMEKFGQQGFARGLVRGVLDDAAARGRHVIPVCTYVRKFIARFPQYQELVAAANA</sequence>
<dbReference type="SUPFAM" id="SSF55729">
    <property type="entry name" value="Acyl-CoA N-acyltransferases (Nat)"/>
    <property type="match status" value="1"/>
</dbReference>
<dbReference type="InterPro" id="IPR045057">
    <property type="entry name" value="Gcn5-rel_NAT"/>
</dbReference>
<dbReference type="EMBL" id="BAABFR010000053">
    <property type="protein sequence ID" value="GAA4397092.1"/>
    <property type="molecule type" value="Genomic_DNA"/>
</dbReference>
<dbReference type="PROSITE" id="PS51729">
    <property type="entry name" value="GNAT_YJDJ"/>
    <property type="match status" value="1"/>
</dbReference>
<dbReference type="PANTHER" id="PTHR31435:SF10">
    <property type="entry name" value="BSR4717 PROTEIN"/>
    <property type="match status" value="1"/>
</dbReference>
<organism evidence="2 3">
    <name type="scientific">Tsukamurella soli</name>
    <dbReference type="NCBI Taxonomy" id="644556"/>
    <lineage>
        <taxon>Bacteria</taxon>
        <taxon>Bacillati</taxon>
        <taxon>Actinomycetota</taxon>
        <taxon>Actinomycetes</taxon>
        <taxon>Mycobacteriales</taxon>
        <taxon>Tsukamurellaceae</taxon>
        <taxon>Tsukamurella</taxon>
    </lineage>
</organism>